<name>A0A1G2MAM3_9BACT</name>
<dbReference type="Pfam" id="PF01408">
    <property type="entry name" value="GFO_IDH_MocA"/>
    <property type="match status" value="1"/>
</dbReference>
<dbReference type="Gene3D" id="3.40.50.720">
    <property type="entry name" value="NAD(P)-binding Rossmann-like Domain"/>
    <property type="match status" value="1"/>
</dbReference>
<dbReference type="PANTHER" id="PTHR43377">
    <property type="entry name" value="BILIVERDIN REDUCTASE A"/>
    <property type="match status" value="1"/>
</dbReference>
<feature type="domain" description="GFO/IDH/MocA-like oxidoreductase" evidence="2">
    <location>
        <begin position="122"/>
        <end position="246"/>
    </location>
</feature>
<dbReference type="EMBL" id="MHRJ01000055">
    <property type="protein sequence ID" value="OHA20975.1"/>
    <property type="molecule type" value="Genomic_DNA"/>
</dbReference>
<dbReference type="InterPro" id="IPR055170">
    <property type="entry name" value="GFO_IDH_MocA-like_dom"/>
</dbReference>
<feature type="domain" description="Gfo/Idh/MocA-like oxidoreductase N-terminal" evidence="1">
    <location>
        <begin position="1"/>
        <end position="94"/>
    </location>
</feature>
<evidence type="ECO:0000259" key="2">
    <source>
        <dbReference type="Pfam" id="PF22725"/>
    </source>
</evidence>
<dbReference type="GO" id="GO:0000166">
    <property type="term" value="F:nucleotide binding"/>
    <property type="evidence" value="ECO:0007669"/>
    <property type="project" value="InterPro"/>
</dbReference>
<evidence type="ECO:0000313" key="4">
    <source>
        <dbReference type="Proteomes" id="UP000176493"/>
    </source>
</evidence>
<dbReference type="InterPro" id="IPR036291">
    <property type="entry name" value="NAD(P)-bd_dom_sf"/>
</dbReference>
<dbReference type="Pfam" id="PF22725">
    <property type="entry name" value="GFO_IDH_MocA_C3"/>
    <property type="match status" value="1"/>
</dbReference>
<protein>
    <recommendedName>
        <fullName evidence="5">Gfo/Idh/MocA-like oxidoreductase N-terminal domain-containing protein</fullName>
    </recommendedName>
</protein>
<dbReference type="InterPro" id="IPR000683">
    <property type="entry name" value="Gfo/Idh/MocA-like_OxRdtase_N"/>
</dbReference>
<organism evidence="3 4">
    <name type="scientific">Candidatus Taylorbacteria bacterium RIFCSPHIGHO2_02_49_25</name>
    <dbReference type="NCBI Taxonomy" id="1802305"/>
    <lineage>
        <taxon>Bacteria</taxon>
        <taxon>Candidatus Tayloriibacteriota</taxon>
    </lineage>
</organism>
<proteinExistence type="predicted"/>
<dbReference type="SUPFAM" id="SSF51735">
    <property type="entry name" value="NAD(P)-binding Rossmann-fold domains"/>
    <property type="match status" value="1"/>
</dbReference>
<evidence type="ECO:0000313" key="3">
    <source>
        <dbReference type="EMBL" id="OHA20975.1"/>
    </source>
</evidence>
<dbReference type="InterPro" id="IPR051450">
    <property type="entry name" value="Gfo/Idh/MocA_Oxidoreductases"/>
</dbReference>
<evidence type="ECO:0000259" key="1">
    <source>
        <dbReference type="Pfam" id="PF01408"/>
    </source>
</evidence>
<gene>
    <name evidence="3" type="ORF">A2W52_01075</name>
</gene>
<sequence length="323" mass="37527">MRFLIVGLGSMGKRRIRNLHALGEKTIVGFDIRPDRNAEARETYDIRTAAQFSDISPKGFDVLIISTSPDAHGDYIRYALKHKKHFFVEHPTSNDGYKEILKNKDATVKAPSCTFLFNPAVKLMKKILDKEKIGKALAFQYHMGQYLPDWHPWEDYRTVYFSKKETSACREMFAFELIWLNSLMGSRVKKVFGSITKLFDLDMDADDTVTATVAYENNVRGTMLIDVISRKPFRTLRILGSDGVLEWERFDYKIRIFTVKDKKTDVIKVPKGNPEKGYVNEEEMYIEEMKAFRDAIKRKKTYPHSFSENLINVRMMQSLEKES</sequence>
<dbReference type="Proteomes" id="UP000176493">
    <property type="component" value="Unassembled WGS sequence"/>
</dbReference>
<reference evidence="3 4" key="1">
    <citation type="journal article" date="2016" name="Nat. Commun.">
        <title>Thousands of microbial genomes shed light on interconnected biogeochemical processes in an aquifer system.</title>
        <authorList>
            <person name="Anantharaman K."/>
            <person name="Brown C.T."/>
            <person name="Hug L.A."/>
            <person name="Sharon I."/>
            <person name="Castelle C.J."/>
            <person name="Probst A.J."/>
            <person name="Thomas B.C."/>
            <person name="Singh A."/>
            <person name="Wilkins M.J."/>
            <person name="Karaoz U."/>
            <person name="Brodie E.L."/>
            <person name="Williams K.H."/>
            <person name="Hubbard S.S."/>
            <person name="Banfield J.F."/>
        </authorList>
    </citation>
    <scope>NUCLEOTIDE SEQUENCE [LARGE SCALE GENOMIC DNA]</scope>
</reference>
<accession>A0A1G2MAM3</accession>
<dbReference type="AlphaFoldDB" id="A0A1G2MAM3"/>
<dbReference type="PANTHER" id="PTHR43377:SF1">
    <property type="entry name" value="BILIVERDIN REDUCTASE A"/>
    <property type="match status" value="1"/>
</dbReference>
<comment type="caution">
    <text evidence="3">The sequence shown here is derived from an EMBL/GenBank/DDBJ whole genome shotgun (WGS) entry which is preliminary data.</text>
</comment>
<dbReference type="Gene3D" id="3.30.360.10">
    <property type="entry name" value="Dihydrodipicolinate Reductase, domain 2"/>
    <property type="match status" value="1"/>
</dbReference>
<evidence type="ECO:0008006" key="5">
    <source>
        <dbReference type="Google" id="ProtNLM"/>
    </source>
</evidence>
<dbReference type="SUPFAM" id="SSF55347">
    <property type="entry name" value="Glyceraldehyde-3-phosphate dehydrogenase-like, C-terminal domain"/>
    <property type="match status" value="1"/>
</dbReference>